<organism evidence="1 2">
    <name type="scientific">Dongia soli</name>
    <dbReference type="NCBI Taxonomy" id="600628"/>
    <lineage>
        <taxon>Bacteria</taxon>
        <taxon>Pseudomonadati</taxon>
        <taxon>Pseudomonadota</taxon>
        <taxon>Alphaproteobacteria</taxon>
        <taxon>Rhodospirillales</taxon>
        <taxon>Dongiaceae</taxon>
        <taxon>Dongia</taxon>
    </lineage>
</organism>
<name>A0ABU5E9P4_9PROT</name>
<dbReference type="InterPro" id="IPR008309">
    <property type="entry name" value="YdbL"/>
</dbReference>
<dbReference type="EMBL" id="JAXCLW010000002">
    <property type="protein sequence ID" value="MDY0882504.1"/>
    <property type="molecule type" value="Genomic_DNA"/>
</dbReference>
<keyword evidence="2" id="KW-1185">Reference proteome</keyword>
<comment type="caution">
    <text evidence="1">The sequence shown here is derived from an EMBL/GenBank/DDBJ whole genome shotgun (WGS) entry which is preliminary data.</text>
</comment>
<dbReference type="Pfam" id="PF07027">
    <property type="entry name" value="DUF1318"/>
    <property type="match status" value="1"/>
</dbReference>
<sequence length="136" mass="14819">MFAAKMRILTRFRRLTLRYAASMALGLAVILAVPVASSLIFATPAAAETLDGARAKGLIGERPDGYVGIVSGNAGADIQKLVQDVNEQRRTKYEQIAKQKGVPVEQIGAITAEKIIQEKLQPGWYFMDSGGKWIKK</sequence>
<evidence type="ECO:0000313" key="1">
    <source>
        <dbReference type="EMBL" id="MDY0882504.1"/>
    </source>
</evidence>
<proteinExistence type="predicted"/>
<evidence type="ECO:0000313" key="2">
    <source>
        <dbReference type="Proteomes" id="UP001279642"/>
    </source>
</evidence>
<dbReference type="Proteomes" id="UP001279642">
    <property type="component" value="Unassembled WGS sequence"/>
</dbReference>
<reference evidence="1 2" key="1">
    <citation type="journal article" date="2016" name="Antonie Van Leeuwenhoek">
        <title>Dongia soli sp. nov., isolated from soil from Dokdo, Korea.</title>
        <authorList>
            <person name="Kim D.U."/>
            <person name="Lee H."/>
            <person name="Kim H."/>
            <person name="Kim S.G."/>
            <person name="Ka J.O."/>
        </authorList>
    </citation>
    <scope>NUCLEOTIDE SEQUENCE [LARGE SCALE GENOMIC DNA]</scope>
    <source>
        <strain evidence="1 2">D78</strain>
    </source>
</reference>
<protein>
    <submittedName>
        <fullName evidence="1">YdbL family protein</fullName>
    </submittedName>
</protein>
<accession>A0ABU5E9P4</accession>
<gene>
    <name evidence="1" type="ORF">SMD27_06595</name>
</gene>
<dbReference type="PIRSF" id="PIRSF025560">
    <property type="entry name" value="UCP025560"/>
    <property type="match status" value="1"/>
</dbReference>
<dbReference type="RefSeq" id="WP_320507578.1">
    <property type="nucleotide sequence ID" value="NZ_JAXCLW010000002.1"/>
</dbReference>